<gene>
    <name evidence="1" type="ordered locus">Daud_1521</name>
</gene>
<dbReference type="Proteomes" id="UP000008544">
    <property type="component" value="Chromosome"/>
</dbReference>
<evidence type="ECO:0000313" key="2">
    <source>
        <dbReference type="Proteomes" id="UP000008544"/>
    </source>
</evidence>
<dbReference type="EMBL" id="CP000860">
    <property type="protein sequence ID" value="ACA60024.1"/>
    <property type="molecule type" value="Genomic_DNA"/>
</dbReference>
<protein>
    <submittedName>
        <fullName evidence="1">Uncharacterized protein</fullName>
    </submittedName>
</protein>
<dbReference type="HOGENOM" id="CLU_2166859_0_0_9"/>
<organism evidence="1 2">
    <name type="scientific">Desulforudis audaxviator (strain MP104C)</name>
    <dbReference type="NCBI Taxonomy" id="477974"/>
    <lineage>
        <taxon>Bacteria</taxon>
        <taxon>Bacillati</taxon>
        <taxon>Bacillota</taxon>
        <taxon>Clostridia</taxon>
        <taxon>Thermoanaerobacterales</taxon>
        <taxon>Candidatus Desulforudaceae</taxon>
        <taxon>Candidatus Desulforudis</taxon>
    </lineage>
</organism>
<dbReference type="AlphaFoldDB" id="B1I4V6"/>
<dbReference type="KEGG" id="dau:Daud_1521"/>
<proteinExistence type="predicted"/>
<accession>B1I4V6</accession>
<sequence length="110" mass="12433">MNKDLPCCARWQLPLGPRQALVSVPVRQHQATGGSEGGEEKNIRHGRAALVAEKEKRQNIHRIFLPRYFGVSLLYRNAVASRFAARPRQFRRGDFGVALVYVTPPIPNTR</sequence>
<name>B1I4V6_DESAP</name>
<reference evidence="2" key="1">
    <citation type="submission" date="2007-10" db="EMBL/GenBank/DDBJ databases">
        <title>Complete sequence of chromosome of Desulforudis audaxviator MP104C.</title>
        <authorList>
            <person name="Copeland A."/>
            <person name="Lucas S."/>
            <person name="Lapidus A."/>
            <person name="Barry K."/>
            <person name="Glavina del Rio T."/>
            <person name="Dalin E."/>
            <person name="Tice H."/>
            <person name="Bruce D."/>
            <person name="Pitluck S."/>
            <person name="Lowry S.R."/>
            <person name="Larimer F."/>
            <person name="Land M.L."/>
            <person name="Hauser L."/>
            <person name="Kyrpides N."/>
            <person name="Ivanova N.N."/>
            <person name="Richardson P."/>
        </authorList>
    </citation>
    <scope>NUCLEOTIDE SEQUENCE [LARGE SCALE GENOMIC DNA]</scope>
    <source>
        <strain evidence="2">MP104C</strain>
    </source>
</reference>
<reference evidence="1 2" key="2">
    <citation type="journal article" date="2008" name="Science">
        <title>Environmental genomics reveals a single-species ecosystem deep within Earth.</title>
        <authorList>
            <person name="Chivian D."/>
            <person name="Brodie E.L."/>
            <person name="Alm E.J."/>
            <person name="Culley D.E."/>
            <person name="Dehal P.S."/>
            <person name="Desantis T.Z."/>
            <person name="Gihring T.M."/>
            <person name="Lapidus A."/>
            <person name="Lin L.H."/>
            <person name="Lowry S.R."/>
            <person name="Moser D.P."/>
            <person name="Richardson P.M."/>
            <person name="Southam G."/>
            <person name="Wanger G."/>
            <person name="Pratt L.M."/>
            <person name="Andersen G.L."/>
            <person name="Hazen T.C."/>
            <person name="Brockman F.J."/>
            <person name="Arkin A.P."/>
            <person name="Onstott T.C."/>
        </authorList>
    </citation>
    <scope>NUCLEOTIDE SEQUENCE [LARGE SCALE GENOMIC DNA]</scope>
    <source>
        <strain evidence="1 2">MP104C</strain>
    </source>
</reference>
<evidence type="ECO:0000313" key="1">
    <source>
        <dbReference type="EMBL" id="ACA60024.1"/>
    </source>
</evidence>
<keyword evidence="2" id="KW-1185">Reference proteome</keyword>